<keyword evidence="2" id="KW-0808">Transferase</keyword>
<dbReference type="Pfam" id="PF16715">
    <property type="entry name" value="CDPS"/>
    <property type="match status" value="1"/>
</dbReference>
<evidence type="ECO:0000256" key="2">
    <source>
        <dbReference type="ARBA" id="ARBA00022679"/>
    </source>
</evidence>
<evidence type="ECO:0000256" key="1">
    <source>
        <dbReference type="ARBA" id="ARBA00006034"/>
    </source>
</evidence>
<organism evidence="5 6">
    <name type="scientific">Streptomyces calvus</name>
    <dbReference type="NCBI Taxonomy" id="67282"/>
    <lineage>
        <taxon>Bacteria</taxon>
        <taxon>Bacillati</taxon>
        <taxon>Actinomycetota</taxon>
        <taxon>Actinomycetes</taxon>
        <taxon>Kitasatosporales</taxon>
        <taxon>Streptomycetaceae</taxon>
        <taxon>Streptomyces</taxon>
    </lineage>
</organism>
<dbReference type="KEGG" id="sast:CD934_31310"/>
<feature type="region of interest" description="Disordered" evidence="4">
    <location>
        <begin position="224"/>
        <end position="246"/>
    </location>
</feature>
<evidence type="ECO:0000256" key="3">
    <source>
        <dbReference type="ARBA" id="ARBA00030771"/>
    </source>
</evidence>
<sequence>MLECEPLTERCGGLLSEATHVCIGVSPFNSYFSTPRLRRLAGWALRRFGNVHFFVPDAVAAYTLEALGYEPDRARHKARRQGQYVHNKIATALHTLGVANPDRHVLGMDRLYGTPRYLTLLDEAYRCFQEDEDFRTACLGASHWVLERNLPPGATPGEEQLHSAARYFLAELPLFADAGGIAGHRPSLFVYHQRVAFLERFYRRELSWRPTDGQGFLVVREPVEQRSAAEPAQGPVQPREVARDAG</sequence>
<gene>
    <name evidence="5" type="ORF">CD934_31310</name>
</gene>
<dbReference type="NCBIfam" id="TIGR04539">
    <property type="entry name" value="tRNA_cyclodipep"/>
    <property type="match status" value="1"/>
</dbReference>
<proteinExistence type="inferred from homology"/>
<evidence type="ECO:0000256" key="4">
    <source>
        <dbReference type="SAM" id="MobiDB-lite"/>
    </source>
</evidence>
<dbReference type="GO" id="GO:0016755">
    <property type="term" value="F:aminoacyltransferase activity"/>
    <property type="evidence" value="ECO:0007669"/>
    <property type="project" value="InterPro"/>
</dbReference>
<dbReference type="Proteomes" id="UP000316215">
    <property type="component" value="Chromosome"/>
</dbReference>
<dbReference type="AlphaFoldDB" id="A0A514K0T6"/>
<name>A0A514K0T6_9ACTN</name>
<accession>A0A514K0T6</accession>
<comment type="similarity">
    <text evidence="1">Belongs to the CDPS family.</text>
</comment>
<reference evidence="5 6" key="1">
    <citation type="submission" date="2017-07" db="EMBL/GenBank/DDBJ databases">
        <title>The Complete Genome of Streptomyces asterosporus-ZSY.</title>
        <authorList>
            <person name="Zhang S."/>
        </authorList>
    </citation>
    <scope>NUCLEOTIDE SEQUENCE [LARGE SCALE GENOMIC DNA]</scope>
    <source>
        <strain evidence="5 6">DSM 41452</strain>
    </source>
</reference>
<dbReference type="InterPro" id="IPR030903">
    <property type="entry name" value="CDPS"/>
</dbReference>
<dbReference type="EMBL" id="CP022310">
    <property type="protein sequence ID" value="QDI72682.1"/>
    <property type="molecule type" value="Genomic_DNA"/>
</dbReference>
<dbReference type="InterPro" id="IPR038622">
    <property type="entry name" value="CDPS_sf"/>
</dbReference>
<dbReference type="RefSeq" id="WP_142233780.1">
    <property type="nucleotide sequence ID" value="NZ_CP022310.1"/>
</dbReference>
<evidence type="ECO:0000313" key="6">
    <source>
        <dbReference type="Proteomes" id="UP000316215"/>
    </source>
</evidence>
<dbReference type="Gene3D" id="3.40.50.11710">
    <property type="entry name" value="Cyclodipeptide synthase"/>
    <property type="match status" value="1"/>
</dbReference>
<protein>
    <recommendedName>
        <fullName evidence="3">Cyclodipeptide synthase</fullName>
    </recommendedName>
</protein>
<evidence type="ECO:0000313" key="5">
    <source>
        <dbReference type="EMBL" id="QDI72682.1"/>
    </source>
</evidence>
<keyword evidence="6" id="KW-1185">Reference proteome</keyword>